<evidence type="ECO:0000313" key="4">
    <source>
        <dbReference type="EMBL" id="WVZ25596.1"/>
    </source>
</evidence>
<evidence type="ECO:0000259" key="3">
    <source>
        <dbReference type="PROSITE" id="PS50811"/>
    </source>
</evidence>
<dbReference type="GO" id="GO:0043565">
    <property type="term" value="F:sequence-specific DNA binding"/>
    <property type="evidence" value="ECO:0007669"/>
    <property type="project" value="InterPro"/>
</dbReference>
<dbReference type="EMBL" id="CP144700">
    <property type="protein sequence ID" value="WVZ25596.1"/>
    <property type="molecule type" value="Genomic_DNA"/>
</dbReference>
<keyword evidence="2" id="KW-1133">Transmembrane helix</keyword>
<dbReference type="InterPro" id="IPR003657">
    <property type="entry name" value="WRKY_dom"/>
</dbReference>
<dbReference type="PANTHER" id="PTHR31221">
    <property type="entry name" value="WRKY TRANSCRIPTION FACTOR PROTEIN 1-RELATED"/>
    <property type="match status" value="1"/>
</dbReference>
<protein>
    <recommendedName>
        <fullName evidence="3">WRKY domain-containing protein</fullName>
    </recommendedName>
</protein>
<organism evidence="4 5">
    <name type="scientific">Vigna mungo</name>
    <name type="common">Black gram</name>
    <name type="synonym">Phaseolus mungo</name>
    <dbReference type="NCBI Taxonomy" id="3915"/>
    <lineage>
        <taxon>Eukaryota</taxon>
        <taxon>Viridiplantae</taxon>
        <taxon>Streptophyta</taxon>
        <taxon>Embryophyta</taxon>
        <taxon>Tracheophyta</taxon>
        <taxon>Spermatophyta</taxon>
        <taxon>Magnoliopsida</taxon>
        <taxon>eudicotyledons</taxon>
        <taxon>Gunneridae</taxon>
        <taxon>Pentapetalae</taxon>
        <taxon>rosids</taxon>
        <taxon>fabids</taxon>
        <taxon>Fabales</taxon>
        <taxon>Fabaceae</taxon>
        <taxon>Papilionoideae</taxon>
        <taxon>50 kb inversion clade</taxon>
        <taxon>NPAAA clade</taxon>
        <taxon>indigoferoid/millettioid clade</taxon>
        <taxon>Phaseoleae</taxon>
        <taxon>Vigna</taxon>
    </lineage>
</organism>
<feature type="compositionally biased region" description="Basic and acidic residues" evidence="1">
    <location>
        <begin position="121"/>
        <end position="132"/>
    </location>
</feature>
<keyword evidence="5" id="KW-1185">Reference proteome</keyword>
<proteinExistence type="predicted"/>
<dbReference type="AlphaFoldDB" id="A0AAQ3PCZ5"/>
<sequence>MMYPCHLIPPALVITVGLVAIVAIKTVLVLDADIINGRDFGIYSRLQDPASLHRTVAEPRIIVQTTSEVDLLDDGYRASTDPKAVITTYEGKHNHDVPAAKTNSHTLANNRTQLKVQNAMPDEKMHSFRGSEQRPVASLRLKEEKIT</sequence>
<dbReference type="GO" id="GO:0003700">
    <property type="term" value="F:DNA-binding transcription factor activity"/>
    <property type="evidence" value="ECO:0007669"/>
    <property type="project" value="InterPro"/>
</dbReference>
<evidence type="ECO:0000256" key="1">
    <source>
        <dbReference type="SAM" id="MobiDB-lite"/>
    </source>
</evidence>
<keyword evidence="2" id="KW-0472">Membrane</keyword>
<dbReference type="PROSITE" id="PS50811">
    <property type="entry name" value="WRKY"/>
    <property type="match status" value="1"/>
</dbReference>
<dbReference type="PANTHER" id="PTHR31221:SF130">
    <property type="entry name" value="WRKY TRANSCRIPTION FACTOR 3-RELATED"/>
    <property type="match status" value="1"/>
</dbReference>
<feature type="region of interest" description="Disordered" evidence="1">
    <location>
        <begin position="120"/>
        <end position="147"/>
    </location>
</feature>
<name>A0AAQ3PCZ5_VIGMU</name>
<feature type="transmembrane region" description="Helical" evidence="2">
    <location>
        <begin position="6"/>
        <end position="30"/>
    </location>
</feature>
<accession>A0AAQ3PCZ5</accession>
<evidence type="ECO:0000313" key="5">
    <source>
        <dbReference type="Proteomes" id="UP001374535"/>
    </source>
</evidence>
<dbReference type="Proteomes" id="UP001374535">
    <property type="component" value="Chromosome 1"/>
</dbReference>
<evidence type="ECO:0000256" key="2">
    <source>
        <dbReference type="SAM" id="Phobius"/>
    </source>
</evidence>
<gene>
    <name evidence="4" type="ORF">V8G54_004140</name>
</gene>
<feature type="domain" description="WRKY" evidence="3">
    <location>
        <begin position="48"/>
        <end position="98"/>
    </location>
</feature>
<dbReference type="InterPro" id="IPR044810">
    <property type="entry name" value="WRKY_plant"/>
</dbReference>
<keyword evidence="2" id="KW-0812">Transmembrane</keyword>
<reference evidence="4 5" key="1">
    <citation type="journal article" date="2023" name="Life. Sci Alliance">
        <title>Evolutionary insights into 3D genome organization and epigenetic landscape of Vigna mungo.</title>
        <authorList>
            <person name="Junaid A."/>
            <person name="Singh B."/>
            <person name="Bhatia S."/>
        </authorList>
    </citation>
    <scope>NUCLEOTIDE SEQUENCE [LARGE SCALE GENOMIC DNA]</scope>
    <source>
        <strain evidence="4">Urdbean</strain>
    </source>
</reference>